<dbReference type="InterPro" id="IPR036338">
    <property type="entry name" value="Aha1"/>
</dbReference>
<dbReference type="Proteomes" id="UP000652761">
    <property type="component" value="Unassembled WGS sequence"/>
</dbReference>
<comment type="similarity">
    <text evidence="1">Belongs to the AHA1 family.</text>
</comment>
<proteinExistence type="inferred from homology"/>
<reference evidence="4" key="1">
    <citation type="submission" date="2017-07" db="EMBL/GenBank/DDBJ databases">
        <title>Taro Niue Genome Assembly and Annotation.</title>
        <authorList>
            <person name="Atibalentja N."/>
            <person name="Keating K."/>
            <person name="Fields C.J."/>
        </authorList>
    </citation>
    <scope>NUCLEOTIDE SEQUENCE</scope>
    <source>
        <strain evidence="4">Niue_2</strain>
        <tissue evidence="4">Leaf</tissue>
    </source>
</reference>
<evidence type="ECO:0000313" key="4">
    <source>
        <dbReference type="EMBL" id="MQL94121.1"/>
    </source>
</evidence>
<feature type="compositionally biased region" description="Basic residues" evidence="2">
    <location>
        <begin position="64"/>
        <end position="76"/>
    </location>
</feature>
<protein>
    <recommendedName>
        <fullName evidence="3">Activator of Hsp90 ATPase AHSA1-like N-terminal domain-containing protein</fullName>
    </recommendedName>
</protein>
<dbReference type="GO" id="GO:0006457">
    <property type="term" value="P:protein folding"/>
    <property type="evidence" value="ECO:0007669"/>
    <property type="project" value="TreeGrafter"/>
</dbReference>
<dbReference type="SMART" id="SM01000">
    <property type="entry name" value="Aha1_N"/>
    <property type="match status" value="1"/>
</dbReference>
<dbReference type="Gene3D" id="3.15.10.20">
    <property type="entry name" value="Activator of Hsp90 ATPase Aha1, N-terminal domain"/>
    <property type="match status" value="1"/>
</dbReference>
<feature type="region of interest" description="Disordered" evidence="2">
    <location>
        <begin position="1"/>
        <end position="89"/>
    </location>
</feature>
<dbReference type="GO" id="GO:0001671">
    <property type="term" value="F:ATPase activator activity"/>
    <property type="evidence" value="ECO:0007669"/>
    <property type="project" value="InterPro"/>
</dbReference>
<feature type="non-terminal residue" evidence="4">
    <location>
        <position position="1"/>
    </location>
</feature>
<dbReference type="GO" id="GO:0051087">
    <property type="term" value="F:protein-folding chaperone binding"/>
    <property type="evidence" value="ECO:0007669"/>
    <property type="project" value="InterPro"/>
</dbReference>
<dbReference type="OrthoDB" id="567237at2759"/>
<dbReference type="PANTHER" id="PTHR13009">
    <property type="entry name" value="HEAT SHOCK PROTEIN 90 HSP90 CO-CHAPERONE AHA-1"/>
    <property type="match status" value="1"/>
</dbReference>
<organism evidence="4 5">
    <name type="scientific">Colocasia esculenta</name>
    <name type="common">Wild taro</name>
    <name type="synonym">Arum esculentum</name>
    <dbReference type="NCBI Taxonomy" id="4460"/>
    <lineage>
        <taxon>Eukaryota</taxon>
        <taxon>Viridiplantae</taxon>
        <taxon>Streptophyta</taxon>
        <taxon>Embryophyta</taxon>
        <taxon>Tracheophyta</taxon>
        <taxon>Spermatophyta</taxon>
        <taxon>Magnoliopsida</taxon>
        <taxon>Liliopsida</taxon>
        <taxon>Araceae</taxon>
        <taxon>Aroideae</taxon>
        <taxon>Colocasieae</taxon>
        <taxon>Colocasia</taxon>
    </lineage>
</organism>
<gene>
    <name evidence="4" type="ORF">Taro_026781</name>
</gene>
<name>A0A843VC91_COLES</name>
<dbReference type="Pfam" id="PF09229">
    <property type="entry name" value="Aha1_N"/>
    <property type="match status" value="1"/>
</dbReference>
<dbReference type="EMBL" id="NMUH01001635">
    <property type="protein sequence ID" value="MQL94121.1"/>
    <property type="molecule type" value="Genomic_DNA"/>
</dbReference>
<sequence length="282" mass="31308">RLAGGGLQRRQQRRLQLQRQQQVEAPAAGEEGHDGGPGRRQRWWPLLLPPAAVTGGGAGGGSCQRRRCRGKQRRQRQQGNSKAAVALTSSSPPPLLLTFAVARPNRGDLPPTAAAESLFIGHFLQAGTWEEKNLNSWASNRIKEMLKLLGSLEFSNGKAEVSEVSKCVGDAFLVTVRNKKRVGYTYELSLEYKGKSFCTHGVAYTIDAGEWTIGEETKKLEGHLDIPEFSFGELDDLQVEVRISEEKGLSPEDKAGIRNDMKSFLPLIREKLQLFEDELRDR</sequence>
<evidence type="ECO:0000313" key="5">
    <source>
        <dbReference type="Proteomes" id="UP000652761"/>
    </source>
</evidence>
<dbReference type="GO" id="GO:0005829">
    <property type="term" value="C:cytosol"/>
    <property type="evidence" value="ECO:0007669"/>
    <property type="project" value="TreeGrafter"/>
</dbReference>
<evidence type="ECO:0000256" key="2">
    <source>
        <dbReference type="SAM" id="MobiDB-lite"/>
    </source>
</evidence>
<evidence type="ECO:0000256" key="1">
    <source>
        <dbReference type="ARBA" id="ARBA00006817"/>
    </source>
</evidence>
<dbReference type="InterPro" id="IPR015310">
    <property type="entry name" value="AHSA1-like_N"/>
</dbReference>
<keyword evidence="5" id="KW-1185">Reference proteome</keyword>
<comment type="caution">
    <text evidence="4">The sequence shown here is derived from an EMBL/GenBank/DDBJ whole genome shotgun (WGS) entry which is preliminary data.</text>
</comment>
<dbReference type="AlphaFoldDB" id="A0A843VC91"/>
<dbReference type="SUPFAM" id="SSF103111">
    <property type="entry name" value="Activator of Hsp90 ATPase, Aha1"/>
    <property type="match status" value="1"/>
</dbReference>
<accession>A0A843VC91</accession>
<evidence type="ECO:0000259" key="3">
    <source>
        <dbReference type="SMART" id="SM01000"/>
    </source>
</evidence>
<dbReference type="PANTHER" id="PTHR13009:SF22">
    <property type="entry name" value="LD43819P"/>
    <property type="match status" value="1"/>
</dbReference>
<feature type="domain" description="Activator of Hsp90 ATPase AHSA1-like N-terminal" evidence="3">
    <location>
        <begin position="131"/>
        <end position="282"/>
    </location>
</feature>